<reference evidence="2 3" key="1">
    <citation type="submission" date="2023-07" db="EMBL/GenBank/DDBJ databases">
        <title>Genomic Encyclopedia of Type Strains, Phase IV (KMG-IV): sequencing the most valuable type-strain genomes for metagenomic binning, comparative biology and taxonomic classification.</title>
        <authorList>
            <person name="Goeker M."/>
        </authorList>
    </citation>
    <scope>NUCLEOTIDE SEQUENCE [LARGE SCALE GENOMIC DNA]</scope>
    <source>
        <strain evidence="2 3">DSM 16460</strain>
    </source>
</reference>
<keyword evidence="1" id="KW-0812">Transmembrane</keyword>
<gene>
    <name evidence="2" type="ORF">J2S77_001155</name>
</gene>
<dbReference type="Pfam" id="PF11877">
    <property type="entry name" value="DUF3397"/>
    <property type="match status" value="1"/>
</dbReference>
<feature type="transmembrane region" description="Helical" evidence="1">
    <location>
        <begin position="69"/>
        <end position="86"/>
    </location>
</feature>
<keyword evidence="1" id="KW-1133">Transmembrane helix</keyword>
<sequence>MAYFGTIIAVLSTVPFLTFFILFLLFRKWTGQATRSTKRAADYSTVLFLIAVIALLDYIFNMIPFWETLLAYIITFAIVLTIQWRREEEIVIIRAVRFVWRLSFVMLTVAYLLLVPMAILIKL</sequence>
<evidence type="ECO:0000313" key="2">
    <source>
        <dbReference type="EMBL" id="MDQ0159191.1"/>
    </source>
</evidence>
<accession>A0ABT9VDZ2</accession>
<dbReference type="Proteomes" id="UP001224359">
    <property type="component" value="Unassembled WGS sequence"/>
</dbReference>
<feature type="transmembrane region" description="Helical" evidence="1">
    <location>
        <begin position="46"/>
        <end position="63"/>
    </location>
</feature>
<evidence type="ECO:0000313" key="3">
    <source>
        <dbReference type="Proteomes" id="UP001224359"/>
    </source>
</evidence>
<dbReference type="EMBL" id="JAUSTQ010000003">
    <property type="protein sequence ID" value="MDQ0159191.1"/>
    <property type="molecule type" value="Genomic_DNA"/>
</dbReference>
<keyword evidence="3" id="KW-1185">Reference proteome</keyword>
<protein>
    <submittedName>
        <fullName evidence="2">Cellulose synthase/poly-beta-1,6-N-acetylglucosamine synthase-like glycosyltransferase</fullName>
    </submittedName>
</protein>
<feature type="transmembrane region" description="Helical" evidence="1">
    <location>
        <begin position="98"/>
        <end position="121"/>
    </location>
</feature>
<comment type="caution">
    <text evidence="2">The sequence shown here is derived from an EMBL/GenBank/DDBJ whole genome shotgun (WGS) entry which is preliminary data.</text>
</comment>
<feature type="transmembrane region" description="Helical" evidence="1">
    <location>
        <begin position="6"/>
        <end position="26"/>
    </location>
</feature>
<dbReference type="InterPro" id="IPR024515">
    <property type="entry name" value="DUF3397"/>
</dbReference>
<keyword evidence="1" id="KW-0472">Membrane</keyword>
<organism evidence="2 3">
    <name type="scientific">Alkalibacillus salilacus</name>
    <dbReference type="NCBI Taxonomy" id="284582"/>
    <lineage>
        <taxon>Bacteria</taxon>
        <taxon>Bacillati</taxon>
        <taxon>Bacillota</taxon>
        <taxon>Bacilli</taxon>
        <taxon>Bacillales</taxon>
        <taxon>Bacillaceae</taxon>
        <taxon>Alkalibacillus</taxon>
    </lineage>
</organism>
<name>A0ABT9VDZ2_9BACI</name>
<proteinExistence type="predicted"/>
<evidence type="ECO:0000256" key="1">
    <source>
        <dbReference type="SAM" id="Phobius"/>
    </source>
</evidence>